<organism evidence="2 3">
    <name type="scientific">Rotaria magnacalcarata</name>
    <dbReference type="NCBI Taxonomy" id="392030"/>
    <lineage>
        <taxon>Eukaryota</taxon>
        <taxon>Metazoa</taxon>
        <taxon>Spiralia</taxon>
        <taxon>Gnathifera</taxon>
        <taxon>Rotifera</taxon>
        <taxon>Eurotatoria</taxon>
        <taxon>Bdelloidea</taxon>
        <taxon>Philodinida</taxon>
        <taxon>Philodinidae</taxon>
        <taxon>Rotaria</taxon>
    </lineage>
</organism>
<comment type="caution">
    <text evidence="2">The sequence shown here is derived from an EMBL/GenBank/DDBJ whole genome shotgun (WGS) entry which is preliminary data.</text>
</comment>
<dbReference type="Proteomes" id="UP000681720">
    <property type="component" value="Unassembled WGS sequence"/>
</dbReference>
<feature type="compositionally biased region" description="Polar residues" evidence="1">
    <location>
        <begin position="65"/>
        <end position="76"/>
    </location>
</feature>
<feature type="compositionally biased region" description="Low complexity" evidence="1">
    <location>
        <begin position="17"/>
        <end position="29"/>
    </location>
</feature>
<accession>A0A8S2TBE8</accession>
<feature type="non-terminal residue" evidence="2">
    <location>
        <position position="1"/>
    </location>
</feature>
<dbReference type="EMBL" id="CAJOBJ010031978">
    <property type="protein sequence ID" value="CAF4278468.1"/>
    <property type="molecule type" value="Genomic_DNA"/>
</dbReference>
<proteinExistence type="predicted"/>
<feature type="region of interest" description="Disordered" evidence="1">
    <location>
        <begin position="227"/>
        <end position="250"/>
    </location>
</feature>
<evidence type="ECO:0000313" key="3">
    <source>
        <dbReference type="Proteomes" id="UP000681720"/>
    </source>
</evidence>
<protein>
    <submittedName>
        <fullName evidence="2">Uncharacterized protein</fullName>
    </submittedName>
</protein>
<evidence type="ECO:0000313" key="2">
    <source>
        <dbReference type="EMBL" id="CAF4278468.1"/>
    </source>
</evidence>
<feature type="region of interest" description="Disordered" evidence="1">
    <location>
        <begin position="145"/>
        <end position="183"/>
    </location>
</feature>
<gene>
    <name evidence="2" type="ORF">GIL414_LOCUS24874</name>
</gene>
<feature type="region of interest" description="Disordered" evidence="1">
    <location>
        <begin position="1"/>
        <end position="76"/>
    </location>
</feature>
<name>A0A8S2TBE8_9BILA</name>
<dbReference type="AlphaFoldDB" id="A0A8S2TBE8"/>
<feature type="compositionally biased region" description="Polar residues" evidence="1">
    <location>
        <begin position="153"/>
        <end position="173"/>
    </location>
</feature>
<feature type="compositionally biased region" description="Basic and acidic residues" evidence="1">
    <location>
        <begin position="227"/>
        <end position="238"/>
    </location>
</feature>
<sequence>PYKSSSYRPTPATLGLSTSSRRTSSTSRSPVSTISKPHHHISSTMSKNYSDDDYYHQQQQQHQQARSTTINNSNNTYVTKMNDTQLNDVSNQSQIFFVNMPQQEQQKNQSQQVLSVLTSDQQQQQQQILPVTVVQQVKLPVDVPKQKKILPKPSSSTTNQQMNASNEQASGNNKPFAWSRPPARIQSNHNEQTINKNLNSTSINTDLDTMEAAHVLATAADVTMAADARRKAQQHDDEMSMMTEETPSNIAGEETIQCDENTAKAIAQQQLGTITANIIDENGVEHTVLLSTEEAQQLLGTQGAIIVDSDGQQISIQQAQPQTFVSQFSLDQAQLQALLAQAGLDPNTPLTIEQVDPNQQQQMATLCTSPGGTQYTVLTQGSTQQQFILQTTNEPSLPTLPIQPQLIAPKEELSSSPPAKRRAFAVKSTVRSETFDDLNERPRRKIFATKSTVSSMSTNFIEII</sequence>
<reference evidence="2" key="1">
    <citation type="submission" date="2021-02" db="EMBL/GenBank/DDBJ databases">
        <authorList>
            <person name="Nowell W R."/>
        </authorList>
    </citation>
    <scope>NUCLEOTIDE SEQUENCE</scope>
</reference>
<evidence type="ECO:0000256" key="1">
    <source>
        <dbReference type="SAM" id="MobiDB-lite"/>
    </source>
</evidence>